<dbReference type="PROSITE" id="PS51729">
    <property type="entry name" value="GNAT_YJDJ"/>
    <property type="match status" value="1"/>
</dbReference>
<dbReference type="CDD" id="cd04301">
    <property type="entry name" value="NAT_SF"/>
    <property type="match status" value="1"/>
</dbReference>
<gene>
    <name evidence="3" type="ORF">FCL54_00985</name>
</gene>
<dbReference type="OrthoDB" id="9793389at2"/>
<dbReference type="PANTHER" id="PTHR31435">
    <property type="entry name" value="PROTEIN NATD1"/>
    <property type="match status" value="1"/>
</dbReference>
<dbReference type="Pfam" id="PF14542">
    <property type="entry name" value="Acetyltransf_CG"/>
    <property type="match status" value="1"/>
</dbReference>
<dbReference type="PANTHER" id="PTHR31435:SF10">
    <property type="entry name" value="BSR4717 PROTEIN"/>
    <property type="match status" value="1"/>
</dbReference>
<keyword evidence="4" id="KW-1185">Reference proteome</keyword>
<sequence length="95" mass="11322">MIPIAEYREEENRLFFEENGELIAELHFEKEDGNRLNADHTMVVEQYQGQGFGEQLVEKLVEYSREKEFTVVPTCPFVKQKLEENKQYQDVLHNK</sequence>
<dbReference type="Proteomes" id="UP000308230">
    <property type="component" value="Unassembled WGS sequence"/>
</dbReference>
<dbReference type="SUPFAM" id="SSF55729">
    <property type="entry name" value="Acyl-CoA N-acyltransferases (Nat)"/>
    <property type="match status" value="1"/>
</dbReference>
<evidence type="ECO:0000259" key="1">
    <source>
        <dbReference type="PROSITE" id="PS51186"/>
    </source>
</evidence>
<accession>A0A5R9F5U8</accession>
<evidence type="ECO:0000313" key="3">
    <source>
        <dbReference type="EMBL" id="TLS38917.1"/>
    </source>
</evidence>
<evidence type="ECO:0000259" key="2">
    <source>
        <dbReference type="PROSITE" id="PS51729"/>
    </source>
</evidence>
<comment type="caution">
    <text evidence="3">The sequence shown here is derived from an EMBL/GenBank/DDBJ whole genome shotgun (WGS) entry which is preliminary data.</text>
</comment>
<dbReference type="InterPro" id="IPR031165">
    <property type="entry name" value="GNAT_YJDJ"/>
</dbReference>
<dbReference type="GO" id="GO:0016747">
    <property type="term" value="F:acyltransferase activity, transferring groups other than amino-acyl groups"/>
    <property type="evidence" value="ECO:0007669"/>
    <property type="project" value="InterPro"/>
</dbReference>
<proteinExistence type="predicted"/>
<feature type="domain" description="N-acetyltransferase" evidence="2">
    <location>
        <begin position="6"/>
        <end position="93"/>
    </location>
</feature>
<dbReference type="Gene3D" id="3.40.630.30">
    <property type="match status" value="1"/>
</dbReference>
<organism evidence="3 4">
    <name type="scientific">Exobacillus caeni</name>
    <dbReference type="NCBI Taxonomy" id="2574798"/>
    <lineage>
        <taxon>Bacteria</taxon>
        <taxon>Bacillati</taxon>
        <taxon>Bacillota</taxon>
        <taxon>Bacilli</taxon>
        <taxon>Bacillales</taxon>
        <taxon>Guptibacillaceae</taxon>
        <taxon>Exobacillus</taxon>
    </lineage>
</organism>
<evidence type="ECO:0000313" key="4">
    <source>
        <dbReference type="Proteomes" id="UP000308230"/>
    </source>
</evidence>
<keyword evidence="3" id="KW-0808">Transferase</keyword>
<dbReference type="EMBL" id="SWLG01000001">
    <property type="protein sequence ID" value="TLS38917.1"/>
    <property type="molecule type" value="Genomic_DNA"/>
</dbReference>
<dbReference type="AlphaFoldDB" id="A0A5R9F5U8"/>
<dbReference type="InterPro" id="IPR000182">
    <property type="entry name" value="GNAT_dom"/>
</dbReference>
<feature type="domain" description="N-acetyltransferase" evidence="1">
    <location>
        <begin position="1"/>
        <end position="95"/>
    </location>
</feature>
<reference evidence="3 4" key="1">
    <citation type="submission" date="2019-04" db="EMBL/GenBank/DDBJ databases">
        <title>Bacillus caeni sp. nov., a bacterium isolated from mangrove sediment.</title>
        <authorList>
            <person name="Huang H."/>
            <person name="Mo K."/>
            <person name="Hu Y."/>
        </authorList>
    </citation>
    <scope>NUCLEOTIDE SEQUENCE [LARGE SCALE GENOMIC DNA]</scope>
    <source>
        <strain evidence="3 4">HB172195</strain>
    </source>
</reference>
<dbReference type="PROSITE" id="PS51186">
    <property type="entry name" value="GNAT"/>
    <property type="match status" value="1"/>
</dbReference>
<dbReference type="InterPro" id="IPR016181">
    <property type="entry name" value="Acyl_CoA_acyltransferase"/>
</dbReference>
<dbReference type="RefSeq" id="WP_138122232.1">
    <property type="nucleotide sequence ID" value="NZ_SWLG01000001.1"/>
</dbReference>
<dbReference type="InterPro" id="IPR045057">
    <property type="entry name" value="Gcn5-rel_NAT"/>
</dbReference>
<protein>
    <submittedName>
        <fullName evidence="3">N-acetyltransferase</fullName>
    </submittedName>
</protein>
<name>A0A5R9F5U8_9BACL</name>